<dbReference type="Proteomes" id="UP001150259">
    <property type="component" value="Unassembled WGS sequence"/>
</dbReference>
<name>A0ABT5GFZ8_9MICO</name>
<keyword evidence="2" id="KW-1133">Transmembrane helix</keyword>
<organism evidence="3 4">
    <name type="scientific">Intrasporangium calvum</name>
    <dbReference type="NCBI Taxonomy" id="53358"/>
    <lineage>
        <taxon>Bacteria</taxon>
        <taxon>Bacillati</taxon>
        <taxon>Actinomycetota</taxon>
        <taxon>Actinomycetes</taxon>
        <taxon>Micrococcales</taxon>
        <taxon>Intrasporangiaceae</taxon>
        <taxon>Intrasporangium</taxon>
    </lineage>
</organism>
<feature type="transmembrane region" description="Helical" evidence="2">
    <location>
        <begin position="52"/>
        <end position="72"/>
    </location>
</feature>
<reference evidence="3 4" key="1">
    <citation type="submission" date="2022-11" db="EMBL/GenBank/DDBJ databases">
        <title>Anaerobic phenanthrene biodegradation by a DNRA strain PheN6.</title>
        <authorList>
            <person name="Zhang Z."/>
        </authorList>
    </citation>
    <scope>NUCLEOTIDE SEQUENCE [LARGE SCALE GENOMIC DNA]</scope>
    <source>
        <strain evidence="3 4">PheN6</strain>
    </source>
</reference>
<keyword evidence="2" id="KW-0812">Transmembrane</keyword>
<sequence length="445" mass="45910">MTERSPDQQGGRDEVERRLAETLHGQLDGLNASSDLTAPAIKRSRRLRRNRARLAGAASAVAALVVAAPFVVNGLRESGLTGPGPARSTIAALSSSGTTTPAPSTTTPAPSTTSVPPTTPAPTVDADAAPLATVRPSFGAAARSPAVSYAHGTTVHDVLRDHQATLEVPADSQIGAVNGLFADGSVLGTVLSDGDWAVVIWDGVTGAERTRLSTGTVLAFDSDRTRAAYSDSSERLHVIDSTGDVVATAPRAGLLASGIIGDVVFANDIRSEQRQGYTWNLATGALKRFDGRFGPAHSGAGLVVFRPTDAGDDACFRILDATAQLAVRWTGCGDFSPDAFSSSGGFLVGGLRIDGGAPYDLWVMRSSDGKRVLRVDGNPSGLMLNGRAVSDRDESITVVAQNADLEEGLVECALDGSGCTVVGAPEPLDTKTASGVSSPVWQILP</sequence>
<keyword evidence="4" id="KW-1185">Reference proteome</keyword>
<dbReference type="EMBL" id="JAPFQL010000026">
    <property type="protein sequence ID" value="MDC5697144.1"/>
    <property type="molecule type" value="Genomic_DNA"/>
</dbReference>
<accession>A0ABT5GFZ8</accession>
<dbReference type="SUPFAM" id="SSF69304">
    <property type="entry name" value="Tricorn protease N-terminal domain"/>
    <property type="match status" value="1"/>
</dbReference>
<feature type="region of interest" description="Disordered" evidence="1">
    <location>
        <begin position="77"/>
        <end position="124"/>
    </location>
</feature>
<evidence type="ECO:0000313" key="4">
    <source>
        <dbReference type="Proteomes" id="UP001150259"/>
    </source>
</evidence>
<proteinExistence type="predicted"/>
<keyword evidence="2" id="KW-0472">Membrane</keyword>
<feature type="compositionally biased region" description="Low complexity" evidence="1">
    <location>
        <begin position="91"/>
        <end position="124"/>
    </location>
</feature>
<dbReference type="RefSeq" id="WP_272461718.1">
    <property type="nucleotide sequence ID" value="NZ_JAPFQL010000026.1"/>
</dbReference>
<evidence type="ECO:0000256" key="2">
    <source>
        <dbReference type="SAM" id="Phobius"/>
    </source>
</evidence>
<evidence type="ECO:0000313" key="3">
    <source>
        <dbReference type="EMBL" id="MDC5697144.1"/>
    </source>
</evidence>
<comment type="caution">
    <text evidence="3">The sequence shown here is derived from an EMBL/GenBank/DDBJ whole genome shotgun (WGS) entry which is preliminary data.</text>
</comment>
<protein>
    <submittedName>
        <fullName evidence="3">Uncharacterized protein</fullName>
    </submittedName>
</protein>
<evidence type="ECO:0000256" key="1">
    <source>
        <dbReference type="SAM" id="MobiDB-lite"/>
    </source>
</evidence>
<gene>
    <name evidence="3" type="ORF">OO014_07725</name>
</gene>